<dbReference type="EMBL" id="JAHESE010000002">
    <property type="protein sequence ID" value="MBT1707435.1"/>
    <property type="molecule type" value="Genomic_DNA"/>
</dbReference>
<keyword evidence="8" id="KW-1185">Reference proteome</keyword>
<dbReference type="RefSeq" id="WP_254083024.1">
    <property type="nucleotide sequence ID" value="NZ_JAHESE010000002.1"/>
</dbReference>
<evidence type="ECO:0000313" key="7">
    <source>
        <dbReference type="EMBL" id="MBT1707435.1"/>
    </source>
</evidence>
<feature type="transmembrane region" description="Helical" evidence="6">
    <location>
        <begin position="269"/>
        <end position="288"/>
    </location>
</feature>
<dbReference type="GO" id="GO:0009247">
    <property type="term" value="P:glycolipid biosynthetic process"/>
    <property type="evidence" value="ECO:0007669"/>
    <property type="project" value="TreeGrafter"/>
</dbReference>
<comment type="caution">
    <text evidence="7">The sequence shown here is derived from an EMBL/GenBank/DDBJ whole genome shotgun (WGS) entry which is preliminary data.</text>
</comment>
<reference evidence="7 8" key="1">
    <citation type="submission" date="2021-05" db="EMBL/GenBank/DDBJ databases">
        <title>A Polyphasic approach of four new species of the genus Ohtaekwangia: Ohtaekwangia histidinii sp. nov., Ohtaekwangia cretensis sp. nov., Ohtaekwangia indiensis sp. nov., Ohtaekwangia reichenbachii sp. nov. from diverse environment.</title>
        <authorList>
            <person name="Octaviana S."/>
        </authorList>
    </citation>
    <scope>NUCLEOTIDE SEQUENCE [LARGE SCALE GENOMIC DNA]</scope>
    <source>
        <strain evidence="7 8">PWU5</strain>
    </source>
</reference>
<sequence>MKYLRLVRAHQWIKNSFLFFPLFFAGDLLNIPQLLSVAYGFLAFSLVASSIYILNDYNDIEADRQHPTKSRRPLASGEISKSTGLVVMVITLVAGFFLAYSIDIRFLYVTLIYYVLNLGYSLGLKHISILDILIVASGFLLRTVAGGVIAQVRISEWLMLMVFLLAVFLALAKRRDDILLAQESGKVMRKASAKYNMEFVNGGLTMLMSVILVCYIMYTISDEVTDRLKTHYLYATAIFVIAGLMRYMQITVVENKSGSPTKILYTDRFLQITLLGWIVSFFSIIYRHNLMSLFGLSL</sequence>
<gene>
    <name evidence="7" type="ORF">KK062_04345</name>
</gene>
<feature type="transmembrane region" description="Helical" evidence="6">
    <location>
        <begin position="79"/>
        <end position="100"/>
    </location>
</feature>
<keyword evidence="5 6" id="KW-0472">Membrane</keyword>
<accession>A0AAP2DTT9</accession>
<evidence type="ECO:0000256" key="2">
    <source>
        <dbReference type="ARBA" id="ARBA00022475"/>
    </source>
</evidence>
<feature type="transmembrane region" description="Helical" evidence="6">
    <location>
        <begin position="199"/>
        <end position="220"/>
    </location>
</feature>
<feature type="transmembrane region" description="Helical" evidence="6">
    <location>
        <begin position="106"/>
        <end position="122"/>
    </location>
</feature>
<evidence type="ECO:0000256" key="1">
    <source>
        <dbReference type="ARBA" id="ARBA00004141"/>
    </source>
</evidence>
<proteinExistence type="predicted"/>
<evidence type="ECO:0000256" key="5">
    <source>
        <dbReference type="ARBA" id="ARBA00023136"/>
    </source>
</evidence>
<evidence type="ECO:0000256" key="3">
    <source>
        <dbReference type="ARBA" id="ARBA00022692"/>
    </source>
</evidence>
<organism evidence="7 8">
    <name type="scientific">Dawidia cretensis</name>
    <dbReference type="NCBI Taxonomy" id="2782350"/>
    <lineage>
        <taxon>Bacteria</taxon>
        <taxon>Pseudomonadati</taxon>
        <taxon>Bacteroidota</taxon>
        <taxon>Cytophagia</taxon>
        <taxon>Cytophagales</taxon>
        <taxon>Chryseotaleaceae</taxon>
        <taxon>Dawidia</taxon>
    </lineage>
</organism>
<comment type="subcellular location">
    <subcellularLocation>
        <location evidence="1">Membrane</location>
        <topology evidence="1">Multi-pass membrane protein</topology>
    </subcellularLocation>
</comment>
<dbReference type="PANTHER" id="PTHR11048:SF5">
    <property type="entry name" value="DECAPRENYL-PHOSPHATE PHOSPHORIBOSYLTRANSFERASE"/>
    <property type="match status" value="1"/>
</dbReference>
<keyword evidence="3 6" id="KW-0812">Transmembrane</keyword>
<protein>
    <submittedName>
        <fullName evidence="7">UbiA prenyltransferase family protein</fullName>
    </submittedName>
</protein>
<evidence type="ECO:0000256" key="4">
    <source>
        <dbReference type="ARBA" id="ARBA00022989"/>
    </source>
</evidence>
<keyword evidence="4 6" id="KW-1133">Transmembrane helix</keyword>
<evidence type="ECO:0000256" key="6">
    <source>
        <dbReference type="SAM" id="Phobius"/>
    </source>
</evidence>
<dbReference type="Proteomes" id="UP001319080">
    <property type="component" value="Unassembled WGS sequence"/>
</dbReference>
<feature type="transmembrane region" description="Helical" evidence="6">
    <location>
        <begin position="12"/>
        <end position="31"/>
    </location>
</feature>
<name>A0AAP2DTT9_9BACT</name>
<dbReference type="PANTHER" id="PTHR11048">
    <property type="entry name" value="PRENYLTRANSFERASES"/>
    <property type="match status" value="1"/>
</dbReference>
<keyword evidence="2" id="KW-1003">Cell membrane</keyword>
<dbReference type="GO" id="GO:0016765">
    <property type="term" value="F:transferase activity, transferring alkyl or aryl (other than methyl) groups"/>
    <property type="evidence" value="ECO:0007669"/>
    <property type="project" value="InterPro"/>
</dbReference>
<dbReference type="InterPro" id="IPR039653">
    <property type="entry name" value="Prenyltransferase"/>
</dbReference>
<feature type="transmembrane region" description="Helical" evidence="6">
    <location>
        <begin position="154"/>
        <end position="172"/>
    </location>
</feature>
<dbReference type="AlphaFoldDB" id="A0AAP2DTT9"/>
<dbReference type="InterPro" id="IPR000537">
    <property type="entry name" value="UbiA_prenyltransferase"/>
</dbReference>
<evidence type="ECO:0000313" key="8">
    <source>
        <dbReference type="Proteomes" id="UP001319080"/>
    </source>
</evidence>
<feature type="transmembrane region" description="Helical" evidence="6">
    <location>
        <begin position="232"/>
        <end position="248"/>
    </location>
</feature>
<dbReference type="InterPro" id="IPR044878">
    <property type="entry name" value="UbiA_sf"/>
</dbReference>
<dbReference type="CDD" id="cd13963">
    <property type="entry name" value="PT_UbiA_2"/>
    <property type="match status" value="1"/>
</dbReference>
<dbReference type="Pfam" id="PF01040">
    <property type="entry name" value="UbiA"/>
    <property type="match status" value="1"/>
</dbReference>
<dbReference type="GO" id="GO:0005886">
    <property type="term" value="C:plasma membrane"/>
    <property type="evidence" value="ECO:0007669"/>
    <property type="project" value="TreeGrafter"/>
</dbReference>
<dbReference type="Gene3D" id="1.10.357.140">
    <property type="entry name" value="UbiA prenyltransferase"/>
    <property type="match status" value="1"/>
</dbReference>